<sequence>MIEMQDVSFGYRGGGGALLSNMTLTLPAGSFHFLTGPSGSGKTSFLRLCYADLLPDTGQLSAFGQDVAKLSRDGIAMLRRKIGVLHQDAQFLDHLPVAENIALPLSVAGQQVDMQALKDLLGWVAMGGHARALPPSLSGGERQRAALARAVIMSPDMVMADEPTGNLDWEMSMRLLQLLVELNRSGKTILVATHDMDLIRAARQMEVQARVLRIQGKRVQLAGADL</sequence>
<dbReference type="Pfam" id="PF00005">
    <property type="entry name" value="ABC_tran"/>
    <property type="match status" value="1"/>
</dbReference>
<feature type="domain" description="ABC transporter" evidence="3">
    <location>
        <begin position="2"/>
        <end position="226"/>
    </location>
</feature>
<dbReference type="SMART" id="SM00382">
    <property type="entry name" value="AAA"/>
    <property type="match status" value="1"/>
</dbReference>
<dbReference type="InterPro" id="IPR003439">
    <property type="entry name" value="ABC_transporter-like_ATP-bd"/>
</dbReference>
<dbReference type="Proteomes" id="UP000234882">
    <property type="component" value="Chromosome"/>
</dbReference>
<evidence type="ECO:0000259" key="3">
    <source>
        <dbReference type="PROSITE" id="PS50893"/>
    </source>
</evidence>
<dbReference type="AlphaFoldDB" id="A0A2K9MGB6"/>
<dbReference type="InterPro" id="IPR017871">
    <property type="entry name" value="ABC_transporter-like_CS"/>
</dbReference>
<reference evidence="5" key="1">
    <citation type="submission" date="2017-12" db="EMBL/GenBank/DDBJ databases">
        <title>Genomic analysis of Paracoccus sp. CBA4604.</title>
        <authorList>
            <person name="Roh S.W."/>
            <person name="Kim J.Y."/>
            <person name="Kim J.S."/>
        </authorList>
    </citation>
    <scope>NUCLEOTIDE SEQUENCE [LARGE SCALE GENOMIC DNA]</scope>
    <source>
        <strain evidence="5">CBA4604</strain>
    </source>
</reference>
<dbReference type="OrthoDB" id="9786950at2"/>
<dbReference type="PROSITE" id="PS50893">
    <property type="entry name" value="ABC_TRANSPORTER_2"/>
    <property type="match status" value="1"/>
</dbReference>
<accession>A0A2K9MGB6</accession>
<protein>
    <submittedName>
        <fullName evidence="4">Cell division protein FtsE</fullName>
    </submittedName>
</protein>
<dbReference type="PANTHER" id="PTHR24220:SF470">
    <property type="entry name" value="CELL DIVISION ATP-BINDING PROTEIN FTSE"/>
    <property type="match status" value="1"/>
</dbReference>
<dbReference type="KEGG" id="paru:CYR75_10700"/>
<keyword evidence="4" id="KW-0131">Cell cycle</keyword>
<gene>
    <name evidence="4" type="ORF">CYR75_10700</name>
</gene>
<evidence type="ECO:0000256" key="1">
    <source>
        <dbReference type="ARBA" id="ARBA00022741"/>
    </source>
</evidence>
<keyword evidence="5" id="KW-1185">Reference proteome</keyword>
<dbReference type="SUPFAM" id="SSF52540">
    <property type="entry name" value="P-loop containing nucleoside triphosphate hydrolases"/>
    <property type="match status" value="1"/>
</dbReference>
<name>A0A2K9MGB6_9RHOB</name>
<proteinExistence type="predicted"/>
<organism evidence="4 5">
    <name type="scientific">Paracoccus jeotgali</name>
    <dbReference type="NCBI Taxonomy" id="2065379"/>
    <lineage>
        <taxon>Bacteria</taxon>
        <taxon>Pseudomonadati</taxon>
        <taxon>Pseudomonadota</taxon>
        <taxon>Alphaproteobacteria</taxon>
        <taxon>Rhodobacterales</taxon>
        <taxon>Paracoccaceae</taxon>
        <taxon>Paracoccus</taxon>
    </lineage>
</organism>
<dbReference type="GO" id="GO:0051301">
    <property type="term" value="P:cell division"/>
    <property type="evidence" value="ECO:0007669"/>
    <property type="project" value="UniProtKB-KW"/>
</dbReference>
<evidence type="ECO:0000313" key="5">
    <source>
        <dbReference type="Proteomes" id="UP000234882"/>
    </source>
</evidence>
<dbReference type="GO" id="GO:0022857">
    <property type="term" value="F:transmembrane transporter activity"/>
    <property type="evidence" value="ECO:0007669"/>
    <property type="project" value="TreeGrafter"/>
</dbReference>
<dbReference type="InterPro" id="IPR015854">
    <property type="entry name" value="ABC_transpr_LolD-like"/>
</dbReference>
<keyword evidence="2" id="KW-0067">ATP-binding</keyword>
<evidence type="ECO:0000313" key="4">
    <source>
        <dbReference type="EMBL" id="AUM74689.1"/>
    </source>
</evidence>
<dbReference type="InterPro" id="IPR003593">
    <property type="entry name" value="AAA+_ATPase"/>
</dbReference>
<dbReference type="EMBL" id="CP025583">
    <property type="protein sequence ID" value="AUM74689.1"/>
    <property type="molecule type" value="Genomic_DNA"/>
</dbReference>
<dbReference type="RefSeq" id="WP_101500034.1">
    <property type="nucleotide sequence ID" value="NZ_CP025583.1"/>
</dbReference>
<dbReference type="PANTHER" id="PTHR24220">
    <property type="entry name" value="IMPORT ATP-BINDING PROTEIN"/>
    <property type="match status" value="1"/>
</dbReference>
<dbReference type="Gene3D" id="3.40.50.300">
    <property type="entry name" value="P-loop containing nucleotide triphosphate hydrolases"/>
    <property type="match status" value="1"/>
</dbReference>
<dbReference type="GO" id="GO:0016887">
    <property type="term" value="F:ATP hydrolysis activity"/>
    <property type="evidence" value="ECO:0007669"/>
    <property type="project" value="InterPro"/>
</dbReference>
<keyword evidence="4" id="KW-0132">Cell division</keyword>
<dbReference type="GO" id="GO:0005886">
    <property type="term" value="C:plasma membrane"/>
    <property type="evidence" value="ECO:0007669"/>
    <property type="project" value="TreeGrafter"/>
</dbReference>
<dbReference type="GO" id="GO:0005524">
    <property type="term" value="F:ATP binding"/>
    <property type="evidence" value="ECO:0007669"/>
    <property type="project" value="UniProtKB-KW"/>
</dbReference>
<dbReference type="PROSITE" id="PS00211">
    <property type="entry name" value="ABC_TRANSPORTER_1"/>
    <property type="match status" value="1"/>
</dbReference>
<evidence type="ECO:0000256" key="2">
    <source>
        <dbReference type="ARBA" id="ARBA00022840"/>
    </source>
</evidence>
<keyword evidence="1" id="KW-0547">Nucleotide-binding</keyword>
<dbReference type="InterPro" id="IPR027417">
    <property type="entry name" value="P-loop_NTPase"/>
</dbReference>